<dbReference type="Gene3D" id="1.10.4080.10">
    <property type="entry name" value="ADP-ribosylation/Crystallin J1"/>
    <property type="match status" value="1"/>
</dbReference>
<feature type="binding site" evidence="1">
    <location>
        <position position="397"/>
    </location>
    <ligand>
        <name>Mg(2+)</name>
        <dbReference type="ChEBI" id="CHEBI:18420"/>
        <label>1</label>
    </ligand>
</feature>
<keyword evidence="1" id="KW-0460">Magnesium</keyword>
<dbReference type="EMBL" id="QOIL01000032">
    <property type="protein sequence ID" value="RCG20214.1"/>
    <property type="molecule type" value="Genomic_DNA"/>
</dbReference>
<evidence type="ECO:0000256" key="1">
    <source>
        <dbReference type="PIRSR" id="PIRSR605502-1"/>
    </source>
</evidence>
<evidence type="ECO:0000313" key="3">
    <source>
        <dbReference type="EMBL" id="RCG20214.1"/>
    </source>
</evidence>
<dbReference type="Pfam" id="PF03747">
    <property type="entry name" value="ADP_ribosyl_GH"/>
    <property type="match status" value="1"/>
</dbReference>
<dbReference type="InterPro" id="IPR005502">
    <property type="entry name" value="Ribosyl_crysJ1"/>
</dbReference>
<sequence length="460" mass="48335">MQPEDLVGHELRQAAEDGRDPGRVARIAARWHAAGGHDAPPRAGASPRPVAPELRALAGELLDELAAVPSPLPEPSGLEEIRASAPGGFDADPADPHAGHHGLDDRMLGAWLGRAAGCVLGKPVEKIPREGIREIAEATGNWPIRGWFTAVGLPPEVAARWPWNRRSAANSLAENIAGVPEDDDLNFPLIALSVLERFGRGFTTADVATTWLDELPAGRVFTAERVAYRNLLAGIEPPGTATWRNPFREWIGALIRADVYGWANPGDPWTAAAHAWRDARLSHTANGLYGAMMVAAMCARSLAVPAGDPARAVRDVVDAGLSVVPTGSRLARAVREAVADAEAESDFERVVDRLYARHGGLHWVHTVNNAALVAAALVHGRGDFGASVAGAVAAGWDTDSAGATVGSIAGGLLGAARLPDQWIAGDRLSTTLRGFDGVGFDELARRTLAAGPGPKGTTRV</sequence>
<reference evidence="3 4" key="1">
    <citation type="submission" date="2018-06" db="EMBL/GenBank/DDBJ databases">
        <title>Sphaerisporangium craniellae sp. nov., isolated from a marine sponge in the South China Sea.</title>
        <authorList>
            <person name="Li L."/>
        </authorList>
    </citation>
    <scope>NUCLEOTIDE SEQUENCE [LARGE SCALE GENOMIC DNA]</scope>
    <source>
        <strain evidence="3 4">CCTCC AA 208026</strain>
    </source>
</reference>
<accession>A0A367EQ46</accession>
<name>A0A367EQ46_9ACTN</name>
<keyword evidence="3" id="KW-0378">Hydrolase</keyword>
<feature type="binding site" evidence="1">
    <location>
        <position position="400"/>
    </location>
    <ligand>
        <name>Mg(2+)</name>
        <dbReference type="ChEBI" id="CHEBI:18420"/>
        <label>1</label>
    </ligand>
</feature>
<evidence type="ECO:0000313" key="4">
    <source>
        <dbReference type="Proteomes" id="UP000253094"/>
    </source>
</evidence>
<dbReference type="GO" id="GO:0016787">
    <property type="term" value="F:hydrolase activity"/>
    <property type="evidence" value="ECO:0007669"/>
    <property type="project" value="UniProtKB-KW"/>
</dbReference>
<dbReference type="SUPFAM" id="SSF101478">
    <property type="entry name" value="ADP-ribosylglycohydrolase"/>
    <property type="match status" value="1"/>
</dbReference>
<feature type="region of interest" description="Disordered" evidence="2">
    <location>
        <begin position="1"/>
        <end position="23"/>
    </location>
</feature>
<dbReference type="GO" id="GO:0046872">
    <property type="term" value="F:metal ion binding"/>
    <property type="evidence" value="ECO:0007669"/>
    <property type="project" value="UniProtKB-KW"/>
</dbReference>
<proteinExistence type="predicted"/>
<dbReference type="InterPro" id="IPR036705">
    <property type="entry name" value="Ribosyl_crysJ1_sf"/>
</dbReference>
<feature type="binding site" evidence="1">
    <location>
        <position position="399"/>
    </location>
    <ligand>
        <name>Mg(2+)</name>
        <dbReference type="ChEBI" id="CHEBI:18420"/>
        <label>1</label>
    </ligand>
</feature>
<keyword evidence="4" id="KW-1185">Reference proteome</keyword>
<comment type="cofactor">
    <cofactor evidence="1">
        <name>Mg(2+)</name>
        <dbReference type="ChEBI" id="CHEBI:18420"/>
    </cofactor>
    <text evidence="1">Binds 2 magnesium ions per subunit.</text>
</comment>
<dbReference type="AlphaFoldDB" id="A0A367EQ46"/>
<dbReference type="Proteomes" id="UP000253094">
    <property type="component" value="Unassembled WGS sequence"/>
</dbReference>
<comment type="caution">
    <text evidence="3">The sequence shown here is derived from an EMBL/GenBank/DDBJ whole genome shotgun (WGS) entry which is preliminary data.</text>
</comment>
<protein>
    <submittedName>
        <fullName evidence="3">ADP-ribosylglycohydrolase family protein</fullName>
    </submittedName>
</protein>
<keyword evidence="1" id="KW-0479">Metal-binding</keyword>
<evidence type="ECO:0000256" key="2">
    <source>
        <dbReference type="SAM" id="MobiDB-lite"/>
    </source>
</evidence>
<gene>
    <name evidence="3" type="ORF">DQ384_37245</name>
</gene>
<dbReference type="OrthoDB" id="9814159at2"/>
<organism evidence="3 4">
    <name type="scientific">Sphaerisporangium album</name>
    <dbReference type="NCBI Taxonomy" id="509200"/>
    <lineage>
        <taxon>Bacteria</taxon>
        <taxon>Bacillati</taxon>
        <taxon>Actinomycetota</taxon>
        <taxon>Actinomycetes</taxon>
        <taxon>Streptosporangiales</taxon>
        <taxon>Streptosporangiaceae</taxon>
        <taxon>Sphaerisporangium</taxon>
    </lineage>
</organism>